<sequence length="182" mass="20932">MTQIDATKNRTYDDLWSVMFELDERNKFDHEQHYQYLKQRLRGVRDRTTEAKLERPEAAHFARLHYMPGNRGSRGQTFRDLLVAARRRKLFKSERKPNGGETRKVGGCPLSATAPMPIDCRSIGQTPHSLLAVTTLWHGREAVPSLLVVPYLSAYARPVEPSIRKIGCHMYLAEHGFVAIWD</sequence>
<protein>
    <submittedName>
        <fullName evidence="1">Uncharacterized protein</fullName>
    </submittedName>
</protein>
<evidence type="ECO:0000313" key="1">
    <source>
        <dbReference type="EMBL" id="KAL2558978.1"/>
    </source>
</evidence>
<organism evidence="1 2">
    <name type="scientific">Forsythia ovata</name>
    <dbReference type="NCBI Taxonomy" id="205694"/>
    <lineage>
        <taxon>Eukaryota</taxon>
        <taxon>Viridiplantae</taxon>
        <taxon>Streptophyta</taxon>
        <taxon>Embryophyta</taxon>
        <taxon>Tracheophyta</taxon>
        <taxon>Spermatophyta</taxon>
        <taxon>Magnoliopsida</taxon>
        <taxon>eudicotyledons</taxon>
        <taxon>Gunneridae</taxon>
        <taxon>Pentapetalae</taxon>
        <taxon>asterids</taxon>
        <taxon>lamiids</taxon>
        <taxon>Lamiales</taxon>
        <taxon>Oleaceae</taxon>
        <taxon>Forsythieae</taxon>
        <taxon>Forsythia</taxon>
    </lineage>
</organism>
<keyword evidence="2" id="KW-1185">Reference proteome</keyword>
<reference evidence="2" key="1">
    <citation type="submission" date="2024-07" db="EMBL/GenBank/DDBJ databases">
        <title>Two chromosome-level genome assemblies of Korean endemic species Abeliophyllum distichum and Forsythia ovata (Oleaceae).</title>
        <authorList>
            <person name="Jang H."/>
        </authorList>
    </citation>
    <scope>NUCLEOTIDE SEQUENCE [LARGE SCALE GENOMIC DNA]</scope>
</reference>
<proteinExistence type="predicted"/>
<evidence type="ECO:0000313" key="2">
    <source>
        <dbReference type="Proteomes" id="UP001604277"/>
    </source>
</evidence>
<dbReference type="AlphaFoldDB" id="A0ABD1XDK6"/>
<name>A0ABD1XDK6_9LAMI</name>
<gene>
    <name evidence="1" type="ORF">Fot_03717</name>
</gene>
<accession>A0ABD1XDK6</accession>
<dbReference type="Proteomes" id="UP001604277">
    <property type="component" value="Unassembled WGS sequence"/>
</dbReference>
<comment type="caution">
    <text evidence="1">The sequence shown here is derived from an EMBL/GenBank/DDBJ whole genome shotgun (WGS) entry which is preliminary data.</text>
</comment>
<dbReference type="EMBL" id="JBFOLJ010000001">
    <property type="protein sequence ID" value="KAL2558978.1"/>
    <property type="molecule type" value="Genomic_DNA"/>
</dbReference>